<name>A0A0F9GBV7_9ZZZZ</name>
<evidence type="ECO:0000313" key="2">
    <source>
        <dbReference type="EMBL" id="KKL66960.1"/>
    </source>
</evidence>
<proteinExistence type="predicted"/>
<dbReference type="AlphaFoldDB" id="A0A0F9GBV7"/>
<feature type="coiled-coil region" evidence="1">
    <location>
        <begin position="54"/>
        <end position="90"/>
    </location>
</feature>
<gene>
    <name evidence="2" type="ORF">LCGC14_2139810</name>
</gene>
<keyword evidence="1" id="KW-0175">Coiled coil</keyword>
<reference evidence="2" key="1">
    <citation type="journal article" date="2015" name="Nature">
        <title>Complex archaea that bridge the gap between prokaryotes and eukaryotes.</title>
        <authorList>
            <person name="Spang A."/>
            <person name="Saw J.H."/>
            <person name="Jorgensen S.L."/>
            <person name="Zaremba-Niedzwiedzka K."/>
            <person name="Martijn J."/>
            <person name="Lind A.E."/>
            <person name="van Eijk R."/>
            <person name="Schleper C."/>
            <person name="Guy L."/>
            <person name="Ettema T.J."/>
        </authorList>
    </citation>
    <scope>NUCLEOTIDE SEQUENCE</scope>
</reference>
<dbReference type="EMBL" id="LAZR01027036">
    <property type="protein sequence ID" value="KKL66960.1"/>
    <property type="molecule type" value="Genomic_DNA"/>
</dbReference>
<evidence type="ECO:0000256" key="1">
    <source>
        <dbReference type="SAM" id="Coils"/>
    </source>
</evidence>
<organism evidence="2">
    <name type="scientific">marine sediment metagenome</name>
    <dbReference type="NCBI Taxonomy" id="412755"/>
    <lineage>
        <taxon>unclassified sequences</taxon>
        <taxon>metagenomes</taxon>
        <taxon>ecological metagenomes</taxon>
    </lineage>
</organism>
<comment type="caution">
    <text evidence="2">The sequence shown here is derived from an EMBL/GenBank/DDBJ whole genome shotgun (WGS) entry which is preliminary data.</text>
</comment>
<sequence>MLKDFKLGDKVEAVIKAIVPNAIIKKVEGETTETNIESSEKTKMDIETLKTFSEENLAEGKEMAEEAKANYEAEEAMKAYTDLVDKKEKQDRIIRVAREELRKIGDDLKVFSK</sequence>
<protein>
    <submittedName>
        <fullName evidence="2">Uncharacterized protein</fullName>
    </submittedName>
</protein>
<accession>A0A0F9GBV7</accession>